<protein>
    <submittedName>
        <fullName evidence="1">Uncharacterized protein</fullName>
    </submittedName>
</protein>
<evidence type="ECO:0000313" key="2">
    <source>
        <dbReference type="Proteomes" id="UP000663880"/>
    </source>
</evidence>
<organism evidence="1 2">
    <name type="scientific">Pieris macdunnoughi</name>
    <dbReference type="NCBI Taxonomy" id="345717"/>
    <lineage>
        <taxon>Eukaryota</taxon>
        <taxon>Metazoa</taxon>
        <taxon>Ecdysozoa</taxon>
        <taxon>Arthropoda</taxon>
        <taxon>Hexapoda</taxon>
        <taxon>Insecta</taxon>
        <taxon>Pterygota</taxon>
        <taxon>Neoptera</taxon>
        <taxon>Endopterygota</taxon>
        <taxon>Lepidoptera</taxon>
        <taxon>Glossata</taxon>
        <taxon>Ditrysia</taxon>
        <taxon>Papilionoidea</taxon>
        <taxon>Pieridae</taxon>
        <taxon>Pierinae</taxon>
        <taxon>Pieris</taxon>
    </lineage>
</organism>
<name>A0A821PD04_9NEOP</name>
<dbReference type="AlphaFoldDB" id="A0A821PD04"/>
<dbReference type="Proteomes" id="UP000663880">
    <property type="component" value="Unassembled WGS sequence"/>
</dbReference>
<comment type="caution">
    <text evidence="1">The sequence shown here is derived from an EMBL/GenBank/DDBJ whole genome shotgun (WGS) entry which is preliminary data.</text>
</comment>
<sequence length="290" mass="34347">MVFCYKIITESPRRSRCPSPKKISPVSVSNVQSSSSDLIGSIDYESSGLDSIPARDIKLLQALARKKEENVERDKLAEHFQKMWLKEKEEREAMEVQTSEQYRRYLHQKRVQDRRWYEYRSMQQEAVQQAKREQLMYCIHHKAQKSAEFRARKEDREIMKVIDRSMEEEARLCLAAERRLRLNAADSLRKRAELYHAERKEDDARLKRRAMLRDTAKRVAINNALTSWETALQRHELASEDAARRATYATLYARKRARGFRVTRAMDKRRARARRIAAVTELMRDAIRNT</sequence>
<evidence type="ECO:0000313" key="1">
    <source>
        <dbReference type="EMBL" id="CAF4803651.1"/>
    </source>
</evidence>
<gene>
    <name evidence="1" type="ORF">PMACD_LOCUS3596</name>
</gene>
<accession>A0A821PD04</accession>
<reference evidence="1" key="1">
    <citation type="submission" date="2021-02" db="EMBL/GenBank/DDBJ databases">
        <authorList>
            <person name="Steward A R."/>
        </authorList>
    </citation>
    <scope>NUCLEOTIDE SEQUENCE</scope>
</reference>
<keyword evidence="2" id="KW-1185">Reference proteome</keyword>
<dbReference type="OrthoDB" id="7474945at2759"/>
<proteinExistence type="predicted"/>
<dbReference type="EMBL" id="CAJOBZ010000006">
    <property type="protein sequence ID" value="CAF4803651.1"/>
    <property type="molecule type" value="Genomic_DNA"/>
</dbReference>